<dbReference type="PANTHER" id="PTHR43179:SF12">
    <property type="entry name" value="GALACTOFURANOSYLTRANSFERASE GLFT2"/>
    <property type="match status" value="1"/>
</dbReference>
<dbReference type="Gene3D" id="3.90.550.10">
    <property type="entry name" value="Spore Coat Polysaccharide Biosynthesis Protein SpsA, Chain A"/>
    <property type="match status" value="1"/>
</dbReference>
<comment type="caution">
    <text evidence="5">The sequence shown here is derived from an EMBL/GenBank/DDBJ whole genome shotgun (WGS) entry which is preliminary data.</text>
</comment>
<keyword evidence="3 5" id="KW-0808">Transferase</keyword>
<feature type="domain" description="Glycosyltransferase 2-like" evidence="4">
    <location>
        <begin position="4"/>
        <end position="137"/>
    </location>
</feature>
<dbReference type="AlphaFoldDB" id="A0A9X2B977"/>
<dbReference type="InterPro" id="IPR001173">
    <property type="entry name" value="Glyco_trans_2-like"/>
</dbReference>
<keyword evidence="6" id="KW-1185">Reference proteome</keyword>
<proteinExistence type="inferred from homology"/>
<organism evidence="5 6">
    <name type="scientific">Mucilaginibacter straminoryzae</name>
    <dbReference type="NCBI Taxonomy" id="2932774"/>
    <lineage>
        <taxon>Bacteria</taxon>
        <taxon>Pseudomonadati</taxon>
        <taxon>Bacteroidota</taxon>
        <taxon>Sphingobacteriia</taxon>
        <taxon>Sphingobacteriales</taxon>
        <taxon>Sphingobacteriaceae</taxon>
        <taxon>Mucilaginibacter</taxon>
    </lineage>
</organism>
<evidence type="ECO:0000256" key="1">
    <source>
        <dbReference type="ARBA" id="ARBA00006739"/>
    </source>
</evidence>
<evidence type="ECO:0000256" key="3">
    <source>
        <dbReference type="ARBA" id="ARBA00022679"/>
    </source>
</evidence>
<dbReference type="InterPro" id="IPR029044">
    <property type="entry name" value="Nucleotide-diphossugar_trans"/>
</dbReference>
<dbReference type="CDD" id="cd00761">
    <property type="entry name" value="Glyco_tranf_GTA_type"/>
    <property type="match status" value="1"/>
</dbReference>
<dbReference type="RefSeq" id="WP_245130165.1">
    <property type="nucleotide sequence ID" value="NZ_JALJEJ010000004.1"/>
</dbReference>
<reference evidence="5" key="1">
    <citation type="submission" date="2022-04" db="EMBL/GenBank/DDBJ databases">
        <title>Mucilaginibacter sp. RS28 isolated from freshwater.</title>
        <authorList>
            <person name="Ko S.-R."/>
        </authorList>
    </citation>
    <scope>NUCLEOTIDE SEQUENCE</scope>
    <source>
        <strain evidence="5">RS28</strain>
    </source>
</reference>
<evidence type="ECO:0000313" key="5">
    <source>
        <dbReference type="EMBL" id="MCJ8210329.1"/>
    </source>
</evidence>
<evidence type="ECO:0000256" key="2">
    <source>
        <dbReference type="ARBA" id="ARBA00022676"/>
    </source>
</evidence>
<protein>
    <submittedName>
        <fullName evidence="5">Glycosyltransferase</fullName>
        <ecNumber evidence="5">2.4.-.-</ecNumber>
    </submittedName>
</protein>
<evidence type="ECO:0000259" key="4">
    <source>
        <dbReference type="Pfam" id="PF00535"/>
    </source>
</evidence>
<comment type="similarity">
    <text evidence="1">Belongs to the glycosyltransferase 2 family.</text>
</comment>
<dbReference type="EC" id="2.4.-.-" evidence="5"/>
<name>A0A9X2B977_9SPHI</name>
<dbReference type="EMBL" id="JALJEJ010000004">
    <property type="protein sequence ID" value="MCJ8210329.1"/>
    <property type="molecule type" value="Genomic_DNA"/>
</dbReference>
<gene>
    <name evidence="5" type="ORF">MUY27_11470</name>
</gene>
<sequence>MKVSVLIPTYNRVNALVATLTALCTQTYKDFEIVVSDQSDQFIGEDKTLKTIVRILELHGNPVKVRYNMPRKGIAQQRQFLLDEASGEYSLYMDDDVVLEPDVIERMVRALDEEPVGFCGMALVGLSYLDDVRPHQQQIEFWDGPVGPENVVPGSEEWERWPLHNAANILHVGQRLGVSPQNQKKYKVAWVGGCILYNTAKLRETGGFDFWEELPPNHCGEDVFAQHRLMKKYGGFGLLPSGAYHLELPTTIINREVNAPEYLINS</sequence>
<keyword evidence="2 5" id="KW-0328">Glycosyltransferase</keyword>
<evidence type="ECO:0000313" key="6">
    <source>
        <dbReference type="Proteomes" id="UP001139450"/>
    </source>
</evidence>
<dbReference type="PANTHER" id="PTHR43179">
    <property type="entry name" value="RHAMNOSYLTRANSFERASE WBBL"/>
    <property type="match status" value="1"/>
</dbReference>
<dbReference type="SUPFAM" id="SSF53448">
    <property type="entry name" value="Nucleotide-diphospho-sugar transferases"/>
    <property type="match status" value="1"/>
</dbReference>
<dbReference type="Pfam" id="PF00535">
    <property type="entry name" value="Glycos_transf_2"/>
    <property type="match status" value="1"/>
</dbReference>
<dbReference type="Proteomes" id="UP001139450">
    <property type="component" value="Unassembled WGS sequence"/>
</dbReference>
<accession>A0A9X2B977</accession>
<dbReference type="GO" id="GO:0016757">
    <property type="term" value="F:glycosyltransferase activity"/>
    <property type="evidence" value="ECO:0007669"/>
    <property type="project" value="UniProtKB-KW"/>
</dbReference>